<feature type="signal peptide" evidence="2">
    <location>
        <begin position="1"/>
        <end position="19"/>
    </location>
</feature>
<dbReference type="Gene3D" id="2.40.160.20">
    <property type="match status" value="1"/>
</dbReference>
<evidence type="ECO:0000313" key="4">
    <source>
        <dbReference type="EMBL" id="GAA4042762.1"/>
    </source>
</evidence>
<feature type="chain" id="PRO_5045117116" evidence="2">
    <location>
        <begin position="20"/>
        <end position="200"/>
    </location>
</feature>
<keyword evidence="5" id="KW-1185">Reference proteome</keyword>
<dbReference type="InterPro" id="IPR027385">
    <property type="entry name" value="Beta-barrel_OMP"/>
</dbReference>
<organism evidence="4 5">
    <name type="scientific">Flavobacterium chungnamense</name>
    <dbReference type="NCBI Taxonomy" id="706182"/>
    <lineage>
        <taxon>Bacteria</taxon>
        <taxon>Pseudomonadati</taxon>
        <taxon>Bacteroidota</taxon>
        <taxon>Flavobacteriia</taxon>
        <taxon>Flavobacteriales</taxon>
        <taxon>Flavobacteriaceae</taxon>
        <taxon>Flavobacterium</taxon>
    </lineage>
</organism>
<evidence type="ECO:0000259" key="3">
    <source>
        <dbReference type="Pfam" id="PF13505"/>
    </source>
</evidence>
<feature type="domain" description="Outer membrane protein beta-barrel" evidence="3">
    <location>
        <begin position="8"/>
        <end position="200"/>
    </location>
</feature>
<evidence type="ECO:0000256" key="2">
    <source>
        <dbReference type="SAM" id="SignalP"/>
    </source>
</evidence>
<accession>A0ABP7UG95</accession>
<sequence length="200" mass="21163">MKKIILTVAAVFAFGFANAQDKKESSEGFSKGDVFVTGAFSLGSTNNKNNDEKTSSFEIAPQVNYFVTENISVGLKVGFASDKADVNGVDTQDDSSVSFGLAGRYYFTPASKFSLFGELGAEYVSTTDNLSTPEFKVNGFGAGLGLGMNYFVSSNFSIEAGVAVLNFASAKADVTGAENVTAFSFGGDWRAVSFGVNYKF</sequence>
<dbReference type="RefSeq" id="WP_345090092.1">
    <property type="nucleotide sequence ID" value="NZ_BAABCS010000004.1"/>
</dbReference>
<proteinExistence type="predicted"/>
<keyword evidence="1 2" id="KW-0732">Signal</keyword>
<reference evidence="5" key="1">
    <citation type="journal article" date="2019" name="Int. J. Syst. Evol. Microbiol.">
        <title>The Global Catalogue of Microorganisms (GCM) 10K type strain sequencing project: providing services to taxonomists for standard genome sequencing and annotation.</title>
        <authorList>
            <consortium name="The Broad Institute Genomics Platform"/>
            <consortium name="The Broad Institute Genome Sequencing Center for Infectious Disease"/>
            <person name="Wu L."/>
            <person name="Ma J."/>
        </authorList>
    </citation>
    <scope>NUCLEOTIDE SEQUENCE [LARGE SCALE GENOMIC DNA]</scope>
    <source>
        <strain evidence="5">JCM 17068</strain>
    </source>
</reference>
<evidence type="ECO:0000256" key="1">
    <source>
        <dbReference type="ARBA" id="ARBA00022729"/>
    </source>
</evidence>
<dbReference type="Pfam" id="PF13505">
    <property type="entry name" value="OMP_b-brl"/>
    <property type="match status" value="1"/>
</dbReference>
<evidence type="ECO:0000313" key="5">
    <source>
        <dbReference type="Proteomes" id="UP001500426"/>
    </source>
</evidence>
<protein>
    <submittedName>
        <fullName evidence="4">Outer membrane beta-barrel protein</fullName>
    </submittedName>
</protein>
<dbReference type="Proteomes" id="UP001500426">
    <property type="component" value="Unassembled WGS sequence"/>
</dbReference>
<dbReference type="InterPro" id="IPR011250">
    <property type="entry name" value="OMP/PagP_B-barrel"/>
</dbReference>
<name>A0ABP7UG95_9FLAO</name>
<dbReference type="SUPFAM" id="SSF56925">
    <property type="entry name" value="OMPA-like"/>
    <property type="match status" value="1"/>
</dbReference>
<comment type="caution">
    <text evidence="4">The sequence shown here is derived from an EMBL/GenBank/DDBJ whole genome shotgun (WGS) entry which is preliminary data.</text>
</comment>
<dbReference type="EMBL" id="BAABCS010000004">
    <property type="protein sequence ID" value="GAA4042762.1"/>
    <property type="molecule type" value="Genomic_DNA"/>
</dbReference>
<gene>
    <name evidence="4" type="ORF">GCM10022388_04570</name>
</gene>